<protein>
    <submittedName>
        <fullName evidence="2">Uncharacterized protein</fullName>
    </submittedName>
</protein>
<accession>G2R554</accession>
<dbReference type="GeneID" id="11517799"/>
<feature type="region of interest" description="Disordered" evidence="1">
    <location>
        <begin position="150"/>
        <end position="193"/>
    </location>
</feature>
<feature type="compositionally biased region" description="Basic and acidic residues" evidence="1">
    <location>
        <begin position="287"/>
        <end position="296"/>
    </location>
</feature>
<dbReference type="Proteomes" id="UP000008181">
    <property type="component" value="Chromosome 2"/>
</dbReference>
<dbReference type="OrthoDB" id="5428259at2759"/>
<sequence length="472" mass="52496">MAAVAPMDLIVKSNPAVIPLRCTLCPKKPGFSDLSHLLTHISSKSHLAHRFKAELRARDDHAALDEVRQYDQWCERYGINALLAERMAAKEQKKTGRRGRSSNTLNSNRDAVLSRQGSMKAEPDDYNETLSTVGYWPAVQGQFHDAVHGHSETSEYQTPNLKRSRSDPSAPSTPGNERRPKYYRSWPSETETTDSVLISELPSEGTELFDDETEANKLKGVRYPGMGLFDSADEVQKRMRNQRKADSVLKQMEEASSGIEPNEFVWAENGELQRMRDIYATPSIEGSPDRKLEDTTVPKPKRGRRSTAATAPVRASARVTKQRVSRNKRSREEGGDTTRGVSGSLESYDIFRDPPKPSAGMDTHAWACSSSYLTPRDTETSAFASQAPVSNSHYFQHQHPMGTTSINPLCVQARGAFYNPYGFATYGNEAKPSASNFQAMGSMNLGSMSFNAFGASYTSDSVHERDDQEFDL</sequence>
<dbReference type="AlphaFoldDB" id="G2R554"/>
<dbReference type="RefSeq" id="XP_003652473.1">
    <property type="nucleotide sequence ID" value="XM_003652425.1"/>
</dbReference>
<feature type="compositionally biased region" description="Basic residues" evidence="1">
    <location>
        <begin position="320"/>
        <end position="329"/>
    </location>
</feature>
<dbReference type="EMBL" id="CP003010">
    <property type="protein sequence ID" value="AEO66137.1"/>
    <property type="molecule type" value="Genomic_DNA"/>
</dbReference>
<feature type="region of interest" description="Disordered" evidence="1">
    <location>
        <begin position="90"/>
        <end position="126"/>
    </location>
</feature>
<evidence type="ECO:0000313" key="3">
    <source>
        <dbReference type="Proteomes" id="UP000008181"/>
    </source>
</evidence>
<name>G2R554_THETT</name>
<proteinExistence type="predicted"/>
<reference evidence="2 3" key="1">
    <citation type="journal article" date="2011" name="Nat. Biotechnol.">
        <title>Comparative genomic analysis of the thermophilic biomass-degrading fungi Myceliophthora thermophila and Thielavia terrestris.</title>
        <authorList>
            <person name="Berka R.M."/>
            <person name="Grigoriev I.V."/>
            <person name="Otillar R."/>
            <person name="Salamov A."/>
            <person name="Grimwood J."/>
            <person name="Reid I."/>
            <person name="Ishmael N."/>
            <person name="John T."/>
            <person name="Darmond C."/>
            <person name="Moisan M.-C."/>
            <person name="Henrissat B."/>
            <person name="Coutinho P.M."/>
            <person name="Lombard V."/>
            <person name="Natvig D.O."/>
            <person name="Lindquist E."/>
            <person name="Schmutz J."/>
            <person name="Lucas S."/>
            <person name="Harris P."/>
            <person name="Powlowski J."/>
            <person name="Bellemare A."/>
            <person name="Taylor D."/>
            <person name="Butler G."/>
            <person name="de Vries R.P."/>
            <person name="Allijn I.E."/>
            <person name="van den Brink J."/>
            <person name="Ushinsky S."/>
            <person name="Storms R."/>
            <person name="Powell A.J."/>
            <person name="Paulsen I.T."/>
            <person name="Elbourne L.D.H."/>
            <person name="Baker S.E."/>
            <person name="Magnuson J."/>
            <person name="LaBoissiere S."/>
            <person name="Clutterbuck A.J."/>
            <person name="Martinez D."/>
            <person name="Wogulis M."/>
            <person name="de Leon A.L."/>
            <person name="Rey M.W."/>
            <person name="Tsang A."/>
        </authorList>
    </citation>
    <scope>NUCLEOTIDE SEQUENCE [LARGE SCALE GENOMIC DNA]</scope>
    <source>
        <strain evidence="3">ATCC 38088 / NRRL 8126</strain>
    </source>
</reference>
<keyword evidence="3" id="KW-1185">Reference proteome</keyword>
<feature type="compositionally biased region" description="Polar residues" evidence="1">
    <location>
        <begin position="154"/>
        <end position="175"/>
    </location>
</feature>
<gene>
    <name evidence="2" type="ORF">THITE_2047513</name>
</gene>
<feature type="region of interest" description="Disordered" evidence="1">
    <location>
        <begin position="282"/>
        <end position="348"/>
    </location>
</feature>
<dbReference type="HOGENOM" id="CLU_041925_0_0_1"/>
<dbReference type="eggNOG" id="ENOG502SPEQ">
    <property type="taxonomic scope" value="Eukaryota"/>
</dbReference>
<organism evidence="2 3">
    <name type="scientific">Thermothielavioides terrestris (strain ATCC 38088 / NRRL 8126)</name>
    <name type="common">Thielavia terrestris</name>
    <dbReference type="NCBI Taxonomy" id="578455"/>
    <lineage>
        <taxon>Eukaryota</taxon>
        <taxon>Fungi</taxon>
        <taxon>Dikarya</taxon>
        <taxon>Ascomycota</taxon>
        <taxon>Pezizomycotina</taxon>
        <taxon>Sordariomycetes</taxon>
        <taxon>Sordariomycetidae</taxon>
        <taxon>Sordariales</taxon>
        <taxon>Chaetomiaceae</taxon>
        <taxon>Thermothielavioides</taxon>
        <taxon>Thermothielavioides terrestris</taxon>
    </lineage>
</organism>
<dbReference type="KEGG" id="ttt:THITE_2047513"/>
<dbReference type="STRING" id="578455.G2R554"/>
<evidence type="ECO:0000256" key="1">
    <source>
        <dbReference type="SAM" id="MobiDB-lite"/>
    </source>
</evidence>
<evidence type="ECO:0000313" key="2">
    <source>
        <dbReference type="EMBL" id="AEO66137.1"/>
    </source>
</evidence>